<sequence>MAQVSISKALMLVLAMAIFSAAVSAQEAQAPSPSPLTGAGFSAPVSGSVVGLSLVISVLALWKH</sequence>
<evidence type="ECO:0000313" key="1">
    <source>
        <dbReference type="EMBL" id="KAJ0043478.1"/>
    </source>
</evidence>
<dbReference type="EMBL" id="CM047739">
    <property type="protein sequence ID" value="KAJ0043478.1"/>
    <property type="molecule type" value="Genomic_DNA"/>
</dbReference>
<keyword evidence="2" id="KW-1185">Reference proteome</keyword>
<gene>
    <name evidence="1" type="ORF">Pint_17965</name>
</gene>
<evidence type="ECO:0000313" key="2">
    <source>
        <dbReference type="Proteomes" id="UP001163603"/>
    </source>
</evidence>
<accession>A0ACC0YXM9</accession>
<reference evidence="2" key="1">
    <citation type="journal article" date="2023" name="G3 (Bethesda)">
        <title>Genome assembly and association tests identify interacting loci associated with vigor, precocity, and sex in interspecific pistachio rootstocks.</title>
        <authorList>
            <person name="Palmer W."/>
            <person name="Jacygrad E."/>
            <person name="Sagayaradj S."/>
            <person name="Cavanaugh K."/>
            <person name="Han R."/>
            <person name="Bertier L."/>
            <person name="Beede B."/>
            <person name="Kafkas S."/>
            <person name="Golino D."/>
            <person name="Preece J."/>
            <person name="Michelmore R."/>
        </authorList>
    </citation>
    <scope>NUCLEOTIDE SEQUENCE [LARGE SCALE GENOMIC DNA]</scope>
</reference>
<proteinExistence type="predicted"/>
<name>A0ACC0YXM9_9ROSI</name>
<dbReference type="Proteomes" id="UP001163603">
    <property type="component" value="Chromosome 4"/>
</dbReference>
<comment type="caution">
    <text evidence="1">The sequence shown here is derived from an EMBL/GenBank/DDBJ whole genome shotgun (WGS) entry which is preliminary data.</text>
</comment>
<protein>
    <submittedName>
        <fullName evidence="1">Uncharacterized protein</fullName>
    </submittedName>
</protein>
<organism evidence="1 2">
    <name type="scientific">Pistacia integerrima</name>
    <dbReference type="NCBI Taxonomy" id="434235"/>
    <lineage>
        <taxon>Eukaryota</taxon>
        <taxon>Viridiplantae</taxon>
        <taxon>Streptophyta</taxon>
        <taxon>Embryophyta</taxon>
        <taxon>Tracheophyta</taxon>
        <taxon>Spermatophyta</taxon>
        <taxon>Magnoliopsida</taxon>
        <taxon>eudicotyledons</taxon>
        <taxon>Gunneridae</taxon>
        <taxon>Pentapetalae</taxon>
        <taxon>rosids</taxon>
        <taxon>malvids</taxon>
        <taxon>Sapindales</taxon>
        <taxon>Anacardiaceae</taxon>
        <taxon>Pistacia</taxon>
    </lineage>
</organism>